<evidence type="ECO:0000256" key="1">
    <source>
        <dbReference type="SAM" id="MobiDB-lite"/>
    </source>
</evidence>
<evidence type="ECO:0000313" key="2">
    <source>
        <dbReference type="EMBL" id="OXA46353.1"/>
    </source>
</evidence>
<dbReference type="InterPro" id="IPR023214">
    <property type="entry name" value="HAD_sf"/>
</dbReference>
<evidence type="ECO:0000313" key="3">
    <source>
        <dbReference type="Proteomes" id="UP000198287"/>
    </source>
</evidence>
<comment type="caution">
    <text evidence="2">The sequence shown here is derived from an EMBL/GenBank/DDBJ whole genome shotgun (WGS) entry which is preliminary data.</text>
</comment>
<dbReference type="InterPro" id="IPR006357">
    <property type="entry name" value="HAD-SF_hydro_IIA"/>
</dbReference>
<dbReference type="AlphaFoldDB" id="A0A226DMB0"/>
<dbReference type="PANTHER" id="PTHR19288:SF46">
    <property type="entry name" value="HALOACID DEHALOGENASE-LIKE HYDROLASE DOMAIN-CONTAINING PROTEIN 2"/>
    <property type="match status" value="1"/>
</dbReference>
<accession>A0A226DMB0</accession>
<reference evidence="2 3" key="1">
    <citation type="submission" date="2015-12" db="EMBL/GenBank/DDBJ databases">
        <title>The genome of Folsomia candida.</title>
        <authorList>
            <person name="Faddeeva A."/>
            <person name="Derks M.F."/>
            <person name="Anvar Y."/>
            <person name="Smit S."/>
            <person name="Van Straalen N."/>
            <person name="Roelofs D."/>
        </authorList>
    </citation>
    <scope>NUCLEOTIDE SEQUENCE [LARGE SCALE GENOMIC DNA]</scope>
    <source>
        <strain evidence="2 3">VU population</strain>
        <tissue evidence="2">Whole body</tissue>
    </source>
</reference>
<feature type="region of interest" description="Disordered" evidence="1">
    <location>
        <begin position="1"/>
        <end position="24"/>
    </location>
</feature>
<protein>
    <submittedName>
        <fullName evidence="2">Haloacid dehalogenase-like hydrolase domain-containing protein 2</fullName>
    </submittedName>
</protein>
<dbReference type="GO" id="GO:0016791">
    <property type="term" value="F:phosphatase activity"/>
    <property type="evidence" value="ECO:0007669"/>
    <property type="project" value="TreeGrafter"/>
</dbReference>
<proteinExistence type="predicted"/>
<dbReference type="InterPro" id="IPR036412">
    <property type="entry name" value="HAD-like_sf"/>
</dbReference>
<name>A0A226DMB0_FOLCA</name>
<dbReference type="Pfam" id="PF13242">
    <property type="entry name" value="Hydrolase_like"/>
    <property type="match status" value="1"/>
</dbReference>
<organism evidence="2 3">
    <name type="scientific">Folsomia candida</name>
    <name type="common">Springtail</name>
    <dbReference type="NCBI Taxonomy" id="158441"/>
    <lineage>
        <taxon>Eukaryota</taxon>
        <taxon>Metazoa</taxon>
        <taxon>Ecdysozoa</taxon>
        <taxon>Arthropoda</taxon>
        <taxon>Hexapoda</taxon>
        <taxon>Collembola</taxon>
        <taxon>Entomobryomorpha</taxon>
        <taxon>Isotomoidea</taxon>
        <taxon>Isotomidae</taxon>
        <taxon>Proisotominae</taxon>
        <taxon>Folsomia</taxon>
    </lineage>
</organism>
<sequence>MSCPSKTDVFATPPPQPPPTATLEAPETNEISAQIAEIKEKISLNAKSDEVFDCAHNEEIRAQYQPTLGSVKCVIISLEGTLFTIRCHDAIPTPGAVEAFAKLRRSGLKILLVTNTWLKPNQRILKILNKLGFPVDESELYTSSDCCKMFMNKHELKHPFLLVSDDVLKDFNEMETLNPFQYDSIVLGLPSTMVDYRLMTKALSILHNGHPLLVLHPARTEKAKGSCQIIAPGLYAKTLEFATDAKLVIPSKPSVGFYVEACKYVGFPPEQCVMIGDCISDDVRNPHEICMKAILVKTGKYKNQDEFKYCQVRPELVVDNFYKAIRYVLSATDTDPDKASDLSAEAAKREQWKKEHDDFFLRLSSYANDDKCVKSRSICPQKIGSFIW</sequence>
<keyword evidence="2" id="KW-0378">Hydrolase</keyword>
<dbReference type="PANTHER" id="PTHR19288">
    <property type="entry name" value="4-NITROPHENYLPHOSPHATASE-RELATED"/>
    <property type="match status" value="1"/>
</dbReference>
<dbReference type="Pfam" id="PF13344">
    <property type="entry name" value="Hydrolase_6"/>
    <property type="match status" value="1"/>
</dbReference>
<gene>
    <name evidence="2" type="ORF">Fcan01_18634</name>
</gene>
<dbReference type="GO" id="GO:0005737">
    <property type="term" value="C:cytoplasm"/>
    <property type="evidence" value="ECO:0007669"/>
    <property type="project" value="TreeGrafter"/>
</dbReference>
<dbReference type="Gene3D" id="3.40.50.1000">
    <property type="entry name" value="HAD superfamily/HAD-like"/>
    <property type="match status" value="2"/>
</dbReference>
<dbReference type="OMA" id="HKAKYIQ"/>
<dbReference type="SUPFAM" id="SSF56784">
    <property type="entry name" value="HAD-like"/>
    <property type="match status" value="1"/>
</dbReference>
<dbReference type="Proteomes" id="UP000198287">
    <property type="component" value="Unassembled WGS sequence"/>
</dbReference>
<dbReference type="OrthoDB" id="426235at2759"/>
<keyword evidence="3" id="KW-1185">Reference proteome</keyword>
<dbReference type="EMBL" id="LNIX01000015">
    <property type="protein sequence ID" value="OXA46353.1"/>
    <property type="molecule type" value="Genomic_DNA"/>
</dbReference>